<evidence type="ECO:0000256" key="2">
    <source>
        <dbReference type="ARBA" id="ARBA00022670"/>
    </source>
</evidence>
<dbReference type="Pfam" id="PF00877">
    <property type="entry name" value="NLPC_P60"/>
    <property type="match status" value="1"/>
</dbReference>
<feature type="compositionally biased region" description="Low complexity" evidence="5">
    <location>
        <begin position="1"/>
        <end position="10"/>
    </location>
</feature>
<sequence length="477" mass="50787">MCAASLTTASADDDTPTRAEVQSAKADAAQAASDVGSIKAELAAAEQKVVDLGVEAGRLAEAYNGAVYKLQQSRREERRRVDAAADAKRKLDHTIGRMSSALAASASRNTALQSLSALLDENGPRELLEQASGYHSIDDALSADLQKYDARKQVYELLAKRSARAVDRREDLADQARDAKAAADAAVASAQDAEATIRAKRGELIAELATAQGVSESLVRERQRDLQEQREQDALEEAQQEQQEQQQQQEEQQEEQQGDSNTPPDDTTPPPDDGVEDPPDNNGGTDDPPDNNGGTDDPPDNNGGTDDPPDNNGGTDDPPDNNGGTDDPPDNNGGTDDPPDNDPPDNDGNTPPVNTPPATGVNRAIAFARAQLGEPYVYGAAGPSSWDCSGLTMMAWAAAGKSLPHWSVAQYQATTPVSMSSIRRGDLLFWSNGGPSSIYHVALYLGNGMMIQAPRPGRSVEIVSMYYWILPDLAGRV</sequence>
<evidence type="ECO:0000256" key="5">
    <source>
        <dbReference type="SAM" id="MobiDB-lite"/>
    </source>
</evidence>
<dbReference type="RefSeq" id="WP_271635958.1">
    <property type="nucleotide sequence ID" value="NZ_CP094970.1"/>
</dbReference>
<keyword evidence="8" id="KW-1185">Reference proteome</keyword>
<dbReference type="SUPFAM" id="SSF54001">
    <property type="entry name" value="Cysteine proteinases"/>
    <property type="match status" value="1"/>
</dbReference>
<evidence type="ECO:0000256" key="3">
    <source>
        <dbReference type="ARBA" id="ARBA00022801"/>
    </source>
</evidence>
<feature type="compositionally biased region" description="Basic and acidic residues" evidence="5">
    <location>
        <begin position="218"/>
        <end position="233"/>
    </location>
</feature>
<gene>
    <name evidence="7" type="ORF">L0C25_08040</name>
</gene>
<organism evidence="7 8">
    <name type="scientific">Solicola gregarius</name>
    <dbReference type="NCBI Taxonomy" id="2908642"/>
    <lineage>
        <taxon>Bacteria</taxon>
        <taxon>Bacillati</taxon>
        <taxon>Actinomycetota</taxon>
        <taxon>Actinomycetes</taxon>
        <taxon>Propionibacteriales</taxon>
        <taxon>Nocardioidaceae</taxon>
        <taxon>Solicola</taxon>
    </lineage>
</organism>
<reference evidence="7" key="1">
    <citation type="submission" date="2022-01" db="EMBL/GenBank/DDBJ databases">
        <title>Nocardioidaceae gen. sp. A5X3R13.</title>
        <authorList>
            <person name="Lopez Marin M.A."/>
            <person name="Uhlik O."/>
        </authorList>
    </citation>
    <scope>NUCLEOTIDE SEQUENCE</scope>
    <source>
        <strain evidence="7">A5X3R13</strain>
    </source>
</reference>
<evidence type="ECO:0000313" key="7">
    <source>
        <dbReference type="EMBL" id="UYM07015.1"/>
    </source>
</evidence>
<dbReference type="InterPro" id="IPR000064">
    <property type="entry name" value="NLP_P60_dom"/>
</dbReference>
<dbReference type="Proteomes" id="UP001164390">
    <property type="component" value="Chromosome"/>
</dbReference>
<dbReference type="PANTHER" id="PTHR47359">
    <property type="entry name" value="PEPTIDOGLYCAN DL-ENDOPEPTIDASE CWLO"/>
    <property type="match status" value="1"/>
</dbReference>
<keyword evidence="3" id="KW-0378">Hydrolase</keyword>
<dbReference type="PROSITE" id="PS51935">
    <property type="entry name" value="NLPC_P60"/>
    <property type="match status" value="1"/>
</dbReference>
<keyword evidence="2" id="KW-0645">Protease</keyword>
<dbReference type="GO" id="GO:0008234">
    <property type="term" value="F:cysteine-type peptidase activity"/>
    <property type="evidence" value="ECO:0007669"/>
    <property type="project" value="UniProtKB-KW"/>
</dbReference>
<dbReference type="EMBL" id="CP094970">
    <property type="protein sequence ID" value="UYM07015.1"/>
    <property type="molecule type" value="Genomic_DNA"/>
</dbReference>
<accession>A0AA46TKL9</accession>
<feature type="region of interest" description="Disordered" evidence="5">
    <location>
        <begin position="1"/>
        <end position="25"/>
    </location>
</feature>
<evidence type="ECO:0000256" key="1">
    <source>
        <dbReference type="ARBA" id="ARBA00007074"/>
    </source>
</evidence>
<feature type="compositionally biased region" description="Low complexity" evidence="5">
    <location>
        <begin position="240"/>
        <end position="250"/>
    </location>
</feature>
<evidence type="ECO:0000313" key="8">
    <source>
        <dbReference type="Proteomes" id="UP001164390"/>
    </source>
</evidence>
<feature type="region of interest" description="Disordered" evidence="5">
    <location>
        <begin position="209"/>
        <end position="359"/>
    </location>
</feature>
<evidence type="ECO:0000256" key="4">
    <source>
        <dbReference type="ARBA" id="ARBA00022807"/>
    </source>
</evidence>
<dbReference type="GO" id="GO:0006508">
    <property type="term" value="P:proteolysis"/>
    <property type="evidence" value="ECO:0007669"/>
    <property type="project" value="UniProtKB-KW"/>
</dbReference>
<dbReference type="KEGG" id="sgrg:L0C25_08040"/>
<protein>
    <submittedName>
        <fullName evidence="7">NlpC/P60 family protein</fullName>
    </submittedName>
</protein>
<dbReference type="InterPro" id="IPR051794">
    <property type="entry name" value="PG_Endopeptidase_C40"/>
</dbReference>
<feature type="compositionally biased region" description="Low complexity" evidence="5">
    <location>
        <begin position="280"/>
        <end position="336"/>
    </location>
</feature>
<feature type="domain" description="NlpC/P60" evidence="6">
    <location>
        <begin position="358"/>
        <end position="477"/>
    </location>
</feature>
<dbReference type="AlphaFoldDB" id="A0AA46TKL9"/>
<name>A0AA46TKL9_9ACTN</name>
<dbReference type="PANTHER" id="PTHR47359:SF3">
    <property type="entry name" value="NLP_P60 DOMAIN-CONTAINING PROTEIN-RELATED"/>
    <property type="match status" value="1"/>
</dbReference>
<proteinExistence type="inferred from homology"/>
<dbReference type="InterPro" id="IPR038765">
    <property type="entry name" value="Papain-like_cys_pep_sf"/>
</dbReference>
<keyword evidence="4" id="KW-0788">Thiol protease</keyword>
<evidence type="ECO:0000259" key="6">
    <source>
        <dbReference type="PROSITE" id="PS51935"/>
    </source>
</evidence>
<comment type="similarity">
    <text evidence="1">Belongs to the peptidase C40 family.</text>
</comment>
<dbReference type="Gene3D" id="3.90.1720.10">
    <property type="entry name" value="endopeptidase domain like (from Nostoc punctiforme)"/>
    <property type="match status" value="1"/>
</dbReference>